<name>A0A4Y7T162_COPMI</name>
<sequence length="183" mass="19914">MERGSDSPSRRGGKTPTSRPPIVLSVRVQYRLLPSPSPRNVQNRSRSGRIRVYTPGRLQPIPFNPLGIHAHPSPGPTSSPLGGLEDSPTVLAQSRRLERISHGMPLDDTGSVVGAANATFRVRSASRIRSYSQFDSNTINFSAAKREGGADPFPTERSVDCGWHRGARRRAQVLVVANGEELL</sequence>
<evidence type="ECO:0000313" key="3">
    <source>
        <dbReference type="Proteomes" id="UP000298030"/>
    </source>
</evidence>
<gene>
    <name evidence="2" type="ORF">FA13DRAFT_1776344</name>
</gene>
<dbReference type="AlphaFoldDB" id="A0A4Y7T162"/>
<organism evidence="2 3">
    <name type="scientific">Coprinellus micaceus</name>
    <name type="common">Glistening ink-cap mushroom</name>
    <name type="synonym">Coprinus micaceus</name>
    <dbReference type="NCBI Taxonomy" id="71717"/>
    <lineage>
        <taxon>Eukaryota</taxon>
        <taxon>Fungi</taxon>
        <taxon>Dikarya</taxon>
        <taxon>Basidiomycota</taxon>
        <taxon>Agaricomycotina</taxon>
        <taxon>Agaricomycetes</taxon>
        <taxon>Agaricomycetidae</taxon>
        <taxon>Agaricales</taxon>
        <taxon>Agaricineae</taxon>
        <taxon>Psathyrellaceae</taxon>
        <taxon>Coprinellus</taxon>
    </lineage>
</organism>
<feature type="region of interest" description="Disordered" evidence="1">
    <location>
        <begin position="1"/>
        <end position="23"/>
    </location>
</feature>
<accession>A0A4Y7T162</accession>
<dbReference type="EMBL" id="QPFP01000038">
    <property type="protein sequence ID" value="TEB27684.1"/>
    <property type="molecule type" value="Genomic_DNA"/>
</dbReference>
<reference evidence="2 3" key="1">
    <citation type="journal article" date="2019" name="Nat. Ecol. Evol.">
        <title>Megaphylogeny resolves global patterns of mushroom evolution.</title>
        <authorList>
            <person name="Varga T."/>
            <person name="Krizsan K."/>
            <person name="Foldi C."/>
            <person name="Dima B."/>
            <person name="Sanchez-Garcia M."/>
            <person name="Sanchez-Ramirez S."/>
            <person name="Szollosi G.J."/>
            <person name="Szarkandi J.G."/>
            <person name="Papp V."/>
            <person name="Albert L."/>
            <person name="Andreopoulos W."/>
            <person name="Angelini C."/>
            <person name="Antonin V."/>
            <person name="Barry K.W."/>
            <person name="Bougher N.L."/>
            <person name="Buchanan P."/>
            <person name="Buyck B."/>
            <person name="Bense V."/>
            <person name="Catcheside P."/>
            <person name="Chovatia M."/>
            <person name="Cooper J."/>
            <person name="Damon W."/>
            <person name="Desjardin D."/>
            <person name="Finy P."/>
            <person name="Geml J."/>
            <person name="Haridas S."/>
            <person name="Hughes K."/>
            <person name="Justo A."/>
            <person name="Karasinski D."/>
            <person name="Kautmanova I."/>
            <person name="Kiss B."/>
            <person name="Kocsube S."/>
            <person name="Kotiranta H."/>
            <person name="LaButti K.M."/>
            <person name="Lechner B.E."/>
            <person name="Liimatainen K."/>
            <person name="Lipzen A."/>
            <person name="Lukacs Z."/>
            <person name="Mihaltcheva S."/>
            <person name="Morgado L.N."/>
            <person name="Niskanen T."/>
            <person name="Noordeloos M.E."/>
            <person name="Ohm R.A."/>
            <person name="Ortiz-Santana B."/>
            <person name="Ovrebo C."/>
            <person name="Racz N."/>
            <person name="Riley R."/>
            <person name="Savchenko A."/>
            <person name="Shiryaev A."/>
            <person name="Soop K."/>
            <person name="Spirin V."/>
            <person name="Szebenyi C."/>
            <person name="Tomsovsky M."/>
            <person name="Tulloss R.E."/>
            <person name="Uehling J."/>
            <person name="Grigoriev I.V."/>
            <person name="Vagvolgyi C."/>
            <person name="Papp T."/>
            <person name="Martin F.M."/>
            <person name="Miettinen O."/>
            <person name="Hibbett D.S."/>
            <person name="Nagy L.G."/>
        </authorList>
    </citation>
    <scope>NUCLEOTIDE SEQUENCE [LARGE SCALE GENOMIC DNA]</scope>
    <source>
        <strain evidence="2 3">FP101781</strain>
    </source>
</reference>
<dbReference type="Proteomes" id="UP000298030">
    <property type="component" value="Unassembled WGS sequence"/>
</dbReference>
<protein>
    <submittedName>
        <fullName evidence="2">Uncharacterized protein</fullName>
    </submittedName>
</protein>
<evidence type="ECO:0000313" key="2">
    <source>
        <dbReference type="EMBL" id="TEB27684.1"/>
    </source>
</evidence>
<comment type="caution">
    <text evidence="2">The sequence shown here is derived from an EMBL/GenBank/DDBJ whole genome shotgun (WGS) entry which is preliminary data.</text>
</comment>
<keyword evidence="3" id="KW-1185">Reference proteome</keyword>
<evidence type="ECO:0000256" key="1">
    <source>
        <dbReference type="SAM" id="MobiDB-lite"/>
    </source>
</evidence>
<proteinExistence type="predicted"/>